<evidence type="ECO:0000256" key="7">
    <source>
        <dbReference type="ARBA" id="ARBA00023136"/>
    </source>
</evidence>
<comment type="subcellular location">
    <subcellularLocation>
        <location evidence="1">Cell membrane</location>
        <topology evidence="1">Multi-pass membrane protein</topology>
    </subcellularLocation>
</comment>
<dbReference type="InterPro" id="IPR003838">
    <property type="entry name" value="ABC3_permease_C"/>
</dbReference>
<feature type="transmembrane region" description="Helical" evidence="8">
    <location>
        <begin position="382"/>
        <end position="402"/>
    </location>
</feature>
<evidence type="ECO:0000256" key="4">
    <source>
        <dbReference type="ARBA" id="ARBA00022475"/>
    </source>
</evidence>
<gene>
    <name evidence="11" type="ORF">P409_09150</name>
</gene>
<dbReference type="NCBIfam" id="TIGR02212">
    <property type="entry name" value="lolCE"/>
    <property type="match status" value="1"/>
</dbReference>
<keyword evidence="3" id="KW-0813">Transport</keyword>
<comment type="similarity">
    <text evidence="2">Belongs to the ABC-4 integral membrane protein family. LolC/E subfamily.</text>
</comment>
<accession>A0A0A0D993</accession>
<feature type="transmembrane region" description="Helical" evidence="8">
    <location>
        <begin position="21"/>
        <end position="43"/>
    </location>
</feature>
<dbReference type="InterPro" id="IPR025857">
    <property type="entry name" value="MacB_PCD"/>
</dbReference>
<dbReference type="AlphaFoldDB" id="A0A0A0D993"/>
<comment type="caution">
    <text evidence="11">The sequence shown here is derived from an EMBL/GenBank/DDBJ whole genome shotgun (WGS) entry which is preliminary data.</text>
</comment>
<dbReference type="EMBL" id="JANX01000079">
    <property type="protein sequence ID" value="KGM34630.1"/>
    <property type="molecule type" value="Genomic_DNA"/>
</dbReference>
<dbReference type="GO" id="GO:0098797">
    <property type="term" value="C:plasma membrane protein complex"/>
    <property type="evidence" value="ECO:0007669"/>
    <property type="project" value="TreeGrafter"/>
</dbReference>
<evidence type="ECO:0000313" key="12">
    <source>
        <dbReference type="Proteomes" id="UP000029995"/>
    </source>
</evidence>
<dbReference type="Proteomes" id="UP000029995">
    <property type="component" value="Unassembled WGS sequence"/>
</dbReference>
<evidence type="ECO:0000256" key="8">
    <source>
        <dbReference type="SAM" id="Phobius"/>
    </source>
</evidence>
<keyword evidence="4" id="KW-1003">Cell membrane</keyword>
<dbReference type="Pfam" id="PF02687">
    <property type="entry name" value="FtsX"/>
    <property type="match status" value="1"/>
</dbReference>
<dbReference type="PANTHER" id="PTHR30489">
    <property type="entry name" value="LIPOPROTEIN-RELEASING SYSTEM TRANSMEMBRANE PROTEIN LOLE"/>
    <property type="match status" value="1"/>
</dbReference>
<dbReference type="OrthoDB" id="9808461at2"/>
<reference evidence="11 12" key="1">
    <citation type="submission" date="2014-01" db="EMBL/GenBank/DDBJ databases">
        <title>Genome sequence determination for a cystic fibrosis isolate, Inquilinus limosus.</title>
        <authorList>
            <person name="Pino M."/>
            <person name="Di Conza J."/>
            <person name="Gutkind G."/>
        </authorList>
    </citation>
    <scope>NUCLEOTIDE SEQUENCE [LARGE SCALE GENOMIC DNA]</scope>
    <source>
        <strain evidence="11 12">MP06</strain>
    </source>
</reference>
<keyword evidence="7 8" id="KW-0472">Membrane</keyword>
<evidence type="ECO:0000259" key="10">
    <source>
        <dbReference type="Pfam" id="PF12704"/>
    </source>
</evidence>
<feature type="transmembrane region" description="Helical" evidence="8">
    <location>
        <begin position="273"/>
        <end position="297"/>
    </location>
</feature>
<evidence type="ECO:0000313" key="11">
    <source>
        <dbReference type="EMBL" id="KGM34630.1"/>
    </source>
</evidence>
<evidence type="ECO:0000256" key="2">
    <source>
        <dbReference type="ARBA" id="ARBA00005236"/>
    </source>
</evidence>
<organism evidence="11 12">
    <name type="scientific">Inquilinus limosus MP06</name>
    <dbReference type="NCBI Taxonomy" id="1398085"/>
    <lineage>
        <taxon>Bacteria</taxon>
        <taxon>Pseudomonadati</taxon>
        <taxon>Pseudomonadota</taxon>
        <taxon>Alphaproteobacteria</taxon>
        <taxon>Rhodospirillales</taxon>
        <taxon>Rhodospirillaceae</taxon>
        <taxon>Inquilinus</taxon>
    </lineage>
</organism>
<dbReference type="PANTHER" id="PTHR30489:SF0">
    <property type="entry name" value="LIPOPROTEIN-RELEASING SYSTEM TRANSMEMBRANE PROTEIN LOLE"/>
    <property type="match status" value="1"/>
</dbReference>
<evidence type="ECO:0000256" key="5">
    <source>
        <dbReference type="ARBA" id="ARBA00022692"/>
    </source>
</evidence>
<evidence type="ECO:0000256" key="6">
    <source>
        <dbReference type="ARBA" id="ARBA00022989"/>
    </source>
</evidence>
<evidence type="ECO:0000256" key="1">
    <source>
        <dbReference type="ARBA" id="ARBA00004651"/>
    </source>
</evidence>
<dbReference type="GO" id="GO:0044874">
    <property type="term" value="P:lipoprotein localization to outer membrane"/>
    <property type="evidence" value="ECO:0007669"/>
    <property type="project" value="TreeGrafter"/>
</dbReference>
<dbReference type="InterPro" id="IPR011925">
    <property type="entry name" value="LolCE_TM"/>
</dbReference>
<evidence type="ECO:0000259" key="9">
    <source>
        <dbReference type="Pfam" id="PF02687"/>
    </source>
</evidence>
<keyword evidence="5 8" id="KW-0812">Transmembrane</keyword>
<evidence type="ECO:0000256" key="3">
    <source>
        <dbReference type="ARBA" id="ARBA00022448"/>
    </source>
</evidence>
<dbReference type="Pfam" id="PF12704">
    <property type="entry name" value="MacB_PCD"/>
    <property type="match status" value="1"/>
</dbReference>
<feature type="domain" description="ABC3 transporter permease C-terminal" evidence="9">
    <location>
        <begin position="276"/>
        <end position="409"/>
    </location>
</feature>
<name>A0A0A0D993_9PROT</name>
<dbReference type="GO" id="GO:0042953">
    <property type="term" value="P:lipoprotein transport"/>
    <property type="evidence" value="ECO:0007669"/>
    <property type="project" value="InterPro"/>
</dbReference>
<feature type="transmembrane region" description="Helical" evidence="8">
    <location>
        <begin position="318"/>
        <end position="344"/>
    </location>
</feature>
<keyword evidence="6 8" id="KW-1133">Transmembrane helix</keyword>
<protein>
    <submittedName>
        <fullName evidence="11">Multidrug ABC transporter substrate-binding protein</fullName>
    </submittedName>
</protein>
<sequence length="416" mass="43713">MMFNAFERAVAFRYLRARRGQGFVSLIAGFSLLGIIIGVATLITVTSVMNGFQTELLARFLGFNAHVSVVPLGGRDMADYQARADRLRAVDGVTKVIPVAEGQALASAGKASAGVQIRGESPEDFLARPLVAQDLQLQAPGAFTGGDAVAIGRGLAEKLGLSLGGKLTLLAPGAGGQGEPSAGPVARAFTVVAIFDAGLYQFDSGVAVLPLPAAQSLLGLQGVTRLDVNVRDPERIGDIARPLQEAAGSGVRFFDWKQALSGYLDIVAGQRNVIFVILSLIVLVAAFNIISSLIMLVKEKGADIAILRTMGASRGSILRIFFLAGATIGVIGTVAGLGLGIALADSLEALRQWLQQLTGTPIFDPRQYSLTRIPTEIDAGEVMLVCGMALALSLLASIYPAWRAARLDPVEALRYE</sequence>
<feature type="domain" description="MacB-like periplasmic core" evidence="10">
    <location>
        <begin position="31"/>
        <end position="244"/>
    </location>
</feature>
<proteinExistence type="inferred from homology"/>
<dbReference type="InterPro" id="IPR051447">
    <property type="entry name" value="Lipoprotein-release_system"/>
</dbReference>